<dbReference type="PROSITE" id="PS50977">
    <property type="entry name" value="HTH_TETR_2"/>
    <property type="match status" value="1"/>
</dbReference>
<sequence length="213" mass="23041">MATPLRRRRERDIVDATRALFDERGMQDVAVEDIARLAGINKALIYRHFASKEELFVLTATRYLEELSASLHAIDPAAAPRERLVACAEHFTDYCLGHPAFLDCCISLMRRPSTELVEVVSEGVLLRLGLGMADCMGLLADVLRDGASRGAFTVDDPDLTANLMWTRALGSLHLARLGVGVSRVDGGLPRFFSVSGAQVRAACVADALATVGA</sequence>
<keyword evidence="2 4" id="KW-0238">DNA-binding</keyword>
<organism evidence="6 7">
    <name type="scientific">Capillimicrobium parvum</name>
    <dbReference type="NCBI Taxonomy" id="2884022"/>
    <lineage>
        <taxon>Bacteria</taxon>
        <taxon>Bacillati</taxon>
        <taxon>Actinomycetota</taxon>
        <taxon>Thermoleophilia</taxon>
        <taxon>Solirubrobacterales</taxon>
        <taxon>Capillimicrobiaceae</taxon>
        <taxon>Capillimicrobium</taxon>
    </lineage>
</organism>
<evidence type="ECO:0000256" key="2">
    <source>
        <dbReference type="ARBA" id="ARBA00023125"/>
    </source>
</evidence>
<dbReference type="PANTHER" id="PTHR30055:SF234">
    <property type="entry name" value="HTH-TYPE TRANSCRIPTIONAL REGULATOR BETI"/>
    <property type="match status" value="1"/>
</dbReference>
<dbReference type="SUPFAM" id="SSF46689">
    <property type="entry name" value="Homeodomain-like"/>
    <property type="match status" value="1"/>
</dbReference>
<dbReference type="Pfam" id="PF00440">
    <property type="entry name" value="TetR_N"/>
    <property type="match status" value="1"/>
</dbReference>
<feature type="DNA-binding region" description="H-T-H motif" evidence="4">
    <location>
        <begin position="30"/>
        <end position="49"/>
    </location>
</feature>
<dbReference type="Gene3D" id="1.10.357.10">
    <property type="entry name" value="Tetracycline Repressor, domain 2"/>
    <property type="match status" value="1"/>
</dbReference>
<reference evidence="6" key="1">
    <citation type="journal article" date="2022" name="Int. J. Syst. Evol. Microbiol.">
        <title>Pseudomonas aegrilactucae sp. nov. and Pseudomonas morbosilactucae sp. nov., pathogens causing bacterial rot of lettuce in Japan.</title>
        <authorList>
            <person name="Sawada H."/>
            <person name="Fujikawa T."/>
            <person name="Satou M."/>
        </authorList>
    </citation>
    <scope>NUCLEOTIDE SEQUENCE</scope>
    <source>
        <strain evidence="6">0166_1</strain>
    </source>
</reference>
<dbReference type="GO" id="GO:0003700">
    <property type="term" value="F:DNA-binding transcription factor activity"/>
    <property type="evidence" value="ECO:0007669"/>
    <property type="project" value="TreeGrafter"/>
</dbReference>
<dbReference type="PANTHER" id="PTHR30055">
    <property type="entry name" value="HTH-TYPE TRANSCRIPTIONAL REGULATOR RUTR"/>
    <property type="match status" value="1"/>
</dbReference>
<dbReference type="InterPro" id="IPR001647">
    <property type="entry name" value="HTH_TetR"/>
</dbReference>
<dbReference type="GO" id="GO:0000976">
    <property type="term" value="F:transcription cis-regulatory region binding"/>
    <property type="evidence" value="ECO:0007669"/>
    <property type="project" value="TreeGrafter"/>
</dbReference>
<feature type="domain" description="HTH tetR-type" evidence="5">
    <location>
        <begin position="7"/>
        <end position="67"/>
    </location>
</feature>
<keyword evidence="7" id="KW-1185">Reference proteome</keyword>
<dbReference type="PRINTS" id="PR00455">
    <property type="entry name" value="HTHTETR"/>
</dbReference>
<dbReference type="Proteomes" id="UP001162834">
    <property type="component" value="Chromosome"/>
</dbReference>
<dbReference type="InterPro" id="IPR009057">
    <property type="entry name" value="Homeodomain-like_sf"/>
</dbReference>
<dbReference type="SUPFAM" id="SSF48498">
    <property type="entry name" value="Tetracyclin repressor-like, C-terminal domain"/>
    <property type="match status" value="1"/>
</dbReference>
<dbReference type="KEGG" id="sbae:DSM104329_00419"/>
<protein>
    <submittedName>
        <fullName evidence="6">HTH-type transcriptional regulator BetI</fullName>
    </submittedName>
</protein>
<dbReference type="Gene3D" id="1.10.10.60">
    <property type="entry name" value="Homeodomain-like"/>
    <property type="match status" value="1"/>
</dbReference>
<keyword evidence="1" id="KW-0805">Transcription regulation</keyword>
<dbReference type="EMBL" id="CP087164">
    <property type="protein sequence ID" value="UGS34048.1"/>
    <property type="molecule type" value="Genomic_DNA"/>
</dbReference>
<evidence type="ECO:0000256" key="3">
    <source>
        <dbReference type="ARBA" id="ARBA00023163"/>
    </source>
</evidence>
<gene>
    <name evidence="6" type="primary">betI_1</name>
    <name evidence="6" type="ORF">DSM104329_00419</name>
</gene>
<evidence type="ECO:0000256" key="1">
    <source>
        <dbReference type="ARBA" id="ARBA00023015"/>
    </source>
</evidence>
<evidence type="ECO:0000259" key="5">
    <source>
        <dbReference type="PROSITE" id="PS50977"/>
    </source>
</evidence>
<keyword evidence="3" id="KW-0804">Transcription</keyword>
<evidence type="ECO:0000313" key="7">
    <source>
        <dbReference type="Proteomes" id="UP001162834"/>
    </source>
</evidence>
<name>A0A9E7BZ42_9ACTN</name>
<dbReference type="InterPro" id="IPR050109">
    <property type="entry name" value="HTH-type_TetR-like_transc_reg"/>
</dbReference>
<evidence type="ECO:0000256" key="4">
    <source>
        <dbReference type="PROSITE-ProRule" id="PRU00335"/>
    </source>
</evidence>
<dbReference type="AlphaFoldDB" id="A0A9E7BZ42"/>
<dbReference type="RefSeq" id="WP_259313738.1">
    <property type="nucleotide sequence ID" value="NZ_CP087164.1"/>
</dbReference>
<evidence type="ECO:0000313" key="6">
    <source>
        <dbReference type="EMBL" id="UGS34048.1"/>
    </source>
</evidence>
<dbReference type="InterPro" id="IPR036271">
    <property type="entry name" value="Tet_transcr_reg_TetR-rel_C_sf"/>
</dbReference>
<accession>A0A9E7BZ42</accession>
<proteinExistence type="predicted"/>